<dbReference type="Proteomes" id="UP000793456">
    <property type="component" value="Chromosome XII"/>
</dbReference>
<gene>
    <name evidence="1" type="ORF">E3U43_017484</name>
</gene>
<evidence type="ECO:0000313" key="2">
    <source>
        <dbReference type="Proteomes" id="UP000793456"/>
    </source>
</evidence>
<keyword evidence="2" id="KW-1185">Reference proteome</keyword>
<dbReference type="EMBL" id="CM011685">
    <property type="protein sequence ID" value="TMS12526.1"/>
    <property type="molecule type" value="Genomic_DNA"/>
</dbReference>
<proteinExistence type="predicted"/>
<evidence type="ECO:0000313" key="1">
    <source>
        <dbReference type="EMBL" id="TMS12526.1"/>
    </source>
</evidence>
<accession>A0ACD3R0P0</accession>
<sequence>MSPDRAPGNDVSMSATPAQTTTAVQLMSDPWDDGLISDLLSSLTPPLTSHPRCITWPCNLPNISPKMTIEHGKRVAASRLCPGRRRLRDGLPGD</sequence>
<organism evidence="1 2">
    <name type="scientific">Larimichthys crocea</name>
    <name type="common">Large yellow croaker</name>
    <name type="synonym">Pseudosciaena crocea</name>
    <dbReference type="NCBI Taxonomy" id="215358"/>
    <lineage>
        <taxon>Eukaryota</taxon>
        <taxon>Metazoa</taxon>
        <taxon>Chordata</taxon>
        <taxon>Craniata</taxon>
        <taxon>Vertebrata</taxon>
        <taxon>Euteleostomi</taxon>
        <taxon>Actinopterygii</taxon>
        <taxon>Neopterygii</taxon>
        <taxon>Teleostei</taxon>
        <taxon>Neoteleostei</taxon>
        <taxon>Acanthomorphata</taxon>
        <taxon>Eupercaria</taxon>
        <taxon>Sciaenidae</taxon>
        <taxon>Larimichthys</taxon>
    </lineage>
</organism>
<reference evidence="1" key="1">
    <citation type="submission" date="2018-11" db="EMBL/GenBank/DDBJ databases">
        <title>The sequence and de novo assembly of Larimichthys crocea genome using PacBio and Hi-C technologies.</title>
        <authorList>
            <person name="Xu P."/>
            <person name="Chen B."/>
            <person name="Zhou Z."/>
            <person name="Ke Q."/>
            <person name="Wu Y."/>
            <person name="Bai H."/>
            <person name="Pu F."/>
        </authorList>
    </citation>
    <scope>NUCLEOTIDE SEQUENCE</scope>
    <source>
        <tissue evidence="1">Muscle</tissue>
    </source>
</reference>
<name>A0ACD3R0P0_LARCR</name>
<comment type="caution">
    <text evidence="1">The sequence shown here is derived from an EMBL/GenBank/DDBJ whole genome shotgun (WGS) entry which is preliminary data.</text>
</comment>
<protein>
    <submittedName>
        <fullName evidence="1">Uncharacterized protein</fullName>
    </submittedName>
</protein>